<dbReference type="Proteomes" id="UP000027456">
    <property type="component" value="Unassembled WGS sequence"/>
</dbReference>
<reference evidence="1 2" key="1">
    <citation type="submission" date="2013-12" db="EMBL/GenBank/DDBJ databases">
        <authorList>
            <person name="Cubeta M."/>
            <person name="Pakala S."/>
            <person name="Fedorova N."/>
            <person name="Thomas E."/>
            <person name="Dean R."/>
            <person name="Jabaji S."/>
            <person name="Neate S."/>
            <person name="Toda T."/>
            <person name="Tavantzis S."/>
            <person name="Vilgalys R."/>
            <person name="Bharathan N."/>
            <person name="Pakala S."/>
            <person name="Losada L.S."/>
            <person name="Zafar N."/>
            <person name="Nierman W."/>
        </authorList>
    </citation>
    <scope>NUCLEOTIDE SEQUENCE [LARGE SCALE GENOMIC DNA]</scope>
    <source>
        <strain evidence="1 2">123E</strain>
    </source>
</reference>
<dbReference type="EMBL" id="AZST01000017">
    <property type="protein sequence ID" value="KEP54847.1"/>
    <property type="molecule type" value="Genomic_DNA"/>
</dbReference>
<proteinExistence type="predicted"/>
<organism evidence="1 2">
    <name type="scientific">Rhizoctonia solani 123E</name>
    <dbReference type="NCBI Taxonomy" id="1423351"/>
    <lineage>
        <taxon>Eukaryota</taxon>
        <taxon>Fungi</taxon>
        <taxon>Dikarya</taxon>
        <taxon>Basidiomycota</taxon>
        <taxon>Agaricomycotina</taxon>
        <taxon>Agaricomycetes</taxon>
        <taxon>Cantharellales</taxon>
        <taxon>Ceratobasidiaceae</taxon>
        <taxon>Rhizoctonia</taxon>
    </lineage>
</organism>
<evidence type="ECO:0000313" key="1">
    <source>
        <dbReference type="EMBL" id="KEP54847.1"/>
    </source>
</evidence>
<sequence length="100" mass="10877">MSRKMTSRSLVVVGCNVRLFKLDNSTPAHGMSSGTIESPNSSTRNRGLDVMIRAKQRSVIEVLHSLKSPRLSSTSPEYALLVQGGNRSCSLRTVTLSQIS</sequence>
<protein>
    <submittedName>
        <fullName evidence="1">Uncharacterized protein</fullName>
    </submittedName>
</protein>
<evidence type="ECO:0000313" key="2">
    <source>
        <dbReference type="Proteomes" id="UP000027456"/>
    </source>
</evidence>
<gene>
    <name evidence="1" type="ORF">V565_012250</name>
</gene>
<dbReference type="AlphaFoldDB" id="A0A074SYD7"/>
<name>A0A074SYD7_9AGAM</name>
<comment type="caution">
    <text evidence="1">The sequence shown here is derived from an EMBL/GenBank/DDBJ whole genome shotgun (WGS) entry which is preliminary data.</text>
</comment>
<dbReference type="HOGENOM" id="CLU_2307636_0_0_1"/>
<keyword evidence="2" id="KW-1185">Reference proteome</keyword>
<accession>A0A074SYD7</accession>